<dbReference type="Pfam" id="PF04397">
    <property type="entry name" value="LytTR"/>
    <property type="match status" value="1"/>
</dbReference>
<dbReference type="PROSITE" id="PS50930">
    <property type="entry name" value="HTH_LYTTR"/>
    <property type="match status" value="1"/>
</dbReference>
<sequence>MTYRIIVAEDQAASRKLLRQMIEKMAADSFEIVAEAKDGEELIEKVFEHSPDLVLCDIEMPKRKGIDAVKELQRTLPSLSYIFTTAHENFAVEAFELNAVDYVLKPIQMSRLMLSLERAKKVLKEKDRKLEKWNASLARIPIRFNRSLYYVQIDDILFIEKNDRKSIIHTVEEQYSSGETLEYFLEYLDHRFVQSHRSFIINLHRVARIQTSGKSYLVFFDHYDIAAQISKQNIQRVQQMLNSTNGV</sequence>
<dbReference type="RefSeq" id="WP_377348233.1">
    <property type="nucleotide sequence ID" value="NZ_JBHLTP010000011.1"/>
</dbReference>
<proteinExistence type="predicted"/>
<dbReference type="SUPFAM" id="SSF52172">
    <property type="entry name" value="CheY-like"/>
    <property type="match status" value="1"/>
</dbReference>
<keyword evidence="1" id="KW-0597">Phosphoprotein</keyword>
<feature type="domain" description="Response regulatory" evidence="3">
    <location>
        <begin position="4"/>
        <end position="120"/>
    </location>
</feature>
<dbReference type="Pfam" id="PF00072">
    <property type="entry name" value="Response_reg"/>
    <property type="match status" value="1"/>
</dbReference>
<dbReference type="PROSITE" id="PS50110">
    <property type="entry name" value="RESPONSE_REGULATORY"/>
    <property type="match status" value="1"/>
</dbReference>
<dbReference type="SMART" id="SM00850">
    <property type="entry name" value="LytTR"/>
    <property type="match status" value="1"/>
</dbReference>
<keyword evidence="6" id="KW-1185">Reference proteome</keyword>
<evidence type="ECO:0000259" key="3">
    <source>
        <dbReference type="PROSITE" id="PS50110"/>
    </source>
</evidence>
<comment type="caution">
    <text evidence="5">The sequence shown here is derived from an EMBL/GenBank/DDBJ whole genome shotgun (WGS) entry which is preliminary data.</text>
</comment>
<accession>A0ABV6LPM8</accession>
<dbReference type="Proteomes" id="UP001589836">
    <property type="component" value="Unassembled WGS sequence"/>
</dbReference>
<gene>
    <name evidence="5" type="ORF">ACFFGV_12300</name>
</gene>
<dbReference type="SMART" id="SM00448">
    <property type="entry name" value="REC"/>
    <property type="match status" value="1"/>
</dbReference>
<feature type="coiled-coil region" evidence="2">
    <location>
        <begin position="109"/>
        <end position="136"/>
    </location>
</feature>
<evidence type="ECO:0000256" key="2">
    <source>
        <dbReference type="SAM" id="Coils"/>
    </source>
</evidence>
<feature type="modified residue" description="4-aspartylphosphate" evidence="1">
    <location>
        <position position="57"/>
    </location>
</feature>
<evidence type="ECO:0000313" key="6">
    <source>
        <dbReference type="Proteomes" id="UP001589836"/>
    </source>
</evidence>
<evidence type="ECO:0000313" key="5">
    <source>
        <dbReference type="EMBL" id="MFC0524347.1"/>
    </source>
</evidence>
<dbReference type="Gene3D" id="2.40.50.1020">
    <property type="entry name" value="LytTr DNA-binding domain"/>
    <property type="match status" value="1"/>
</dbReference>
<dbReference type="InterPro" id="IPR011006">
    <property type="entry name" value="CheY-like_superfamily"/>
</dbReference>
<evidence type="ECO:0000256" key="1">
    <source>
        <dbReference type="PROSITE-ProRule" id="PRU00169"/>
    </source>
</evidence>
<reference evidence="5 6" key="1">
    <citation type="submission" date="2024-09" db="EMBL/GenBank/DDBJ databases">
        <authorList>
            <person name="Sun Q."/>
            <person name="Mori K."/>
        </authorList>
    </citation>
    <scope>NUCLEOTIDE SEQUENCE [LARGE SCALE GENOMIC DNA]</scope>
    <source>
        <strain evidence="5 6">NCAIM B.02529</strain>
    </source>
</reference>
<dbReference type="PANTHER" id="PTHR37299:SF1">
    <property type="entry name" value="STAGE 0 SPORULATION PROTEIN A HOMOLOG"/>
    <property type="match status" value="1"/>
</dbReference>
<dbReference type="Gene3D" id="3.40.50.2300">
    <property type="match status" value="1"/>
</dbReference>
<name>A0ABV6LPM8_9BACI</name>
<dbReference type="InterPro" id="IPR001789">
    <property type="entry name" value="Sig_transdc_resp-reg_receiver"/>
</dbReference>
<evidence type="ECO:0000259" key="4">
    <source>
        <dbReference type="PROSITE" id="PS50930"/>
    </source>
</evidence>
<dbReference type="InterPro" id="IPR007492">
    <property type="entry name" value="LytTR_DNA-bd_dom"/>
</dbReference>
<dbReference type="InterPro" id="IPR046947">
    <property type="entry name" value="LytR-like"/>
</dbReference>
<organism evidence="5 6">
    <name type="scientific">Pontibacillus salicampi</name>
    <dbReference type="NCBI Taxonomy" id="1449801"/>
    <lineage>
        <taxon>Bacteria</taxon>
        <taxon>Bacillati</taxon>
        <taxon>Bacillota</taxon>
        <taxon>Bacilli</taxon>
        <taxon>Bacillales</taxon>
        <taxon>Bacillaceae</taxon>
        <taxon>Pontibacillus</taxon>
    </lineage>
</organism>
<dbReference type="EMBL" id="JBHLTP010000011">
    <property type="protein sequence ID" value="MFC0524347.1"/>
    <property type="molecule type" value="Genomic_DNA"/>
</dbReference>
<feature type="domain" description="HTH LytTR-type" evidence="4">
    <location>
        <begin position="140"/>
        <end position="243"/>
    </location>
</feature>
<keyword evidence="2" id="KW-0175">Coiled coil</keyword>
<protein>
    <submittedName>
        <fullName evidence="5">LytR/AlgR family response regulator transcription factor</fullName>
    </submittedName>
</protein>
<dbReference type="PANTHER" id="PTHR37299">
    <property type="entry name" value="TRANSCRIPTIONAL REGULATOR-RELATED"/>
    <property type="match status" value="1"/>
</dbReference>